<evidence type="ECO:0000256" key="3">
    <source>
        <dbReference type="ARBA" id="ARBA00022723"/>
    </source>
</evidence>
<proteinExistence type="predicted"/>
<dbReference type="PROSITE" id="PS50970">
    <property type="entry name" value="HCY"/>
    <property type="match status" value="1"/>
</dbReference>
<comment type="pathway">
    <text evidence="5">Amino-acid biosynthesis; L-methionine biosynthesis via de novo pathway.</text>
</comment>
<keyword evidence="9" id="KW-1185">Reference proteome</keyword>
<dbReference type="InterPro" id="IPR051486">
    <property type="entry name" value="Hcy_S-methyltransferase"/>
</dbReference>
<dbReference type="OrthoDB" id="261426at2759"/>
<gene>
    <name evidence="8" type="primary">ybgG</name>
    <name evidence="8" type="ORF">GWK47_045640</name>
</gene>
<reference evidence="8" key="1">
    <citation type="submission" date="2020-07" db="EMBL/GenBank/DDBJ databases">
        <title>The High-quality genome of the commercially important snow crab, Chionoecetes opilio.</title>
        <authorList>
            <person name="Jeong J.-H."/>
            <person name="Ryu S."/>
        </authorList>
    </citation>
    <scope>NUCLEOTIDE SEQUENCE</scope>
    <source>
        <strain evidence="8">MADBK_172401_WGS</strain>
        <tissue evidence="8">Digestive gland</tissue>
    </source>
</reference>
<evidence type="ECO:0000256" key="5">
    <source>
        <dbReference type="ARBA" id="ARBA00034478"/>
    </source>
</evidence>
<dbReference type="EMBL" id="JACEEZ010010433">
    <property type="protein sequence ID" value="KAG0721827.1"/>
    <property type="molecule type" value="Genomic_DNA"/>
</dbReference>
<keyword evidence="4 6" id="KW-0862">Zinc</keyword>
<dbReference type="GO" id="GO:0032259">
    <property type="term" value="P:methylation"/>
    <property type="evidence" value="ECO:0007669"/>
    <property type="project" value="UniProtKB-KW"/>
</dbReference>
<evidence type="ECO:0000313" key="8">
    <source>
        <dbReference type="EMBL" id="KAG0721827.1"/>
    </source>
</evidence>
<keyword evidence="2 6" id="KW-0808">Transferase</keyword>
<dbReference type="SUPFAM" id="SSF82282">
    <property type="entry name" value="Homocysteine S-methyltransferase"/>
    <property type="match status" value="1"/>
</dbReference>
<feature type="domain" description="Hcy-binding" evidence="7">
    <location>
        <begin position="1"/>
        <end position="219"/>
    </location>
</feature>
<evidence type="ECO:0000313" key="9">
    <source>
        <dbReference type="Proteomes" id="UP000770661"/>
    </source>
</evidence>
<dbReference type="Pfam" id="PF02574">
    <property type="entry name" value="S-methyl_trans"/>
    <property type="match status" value="1"/>
</dbReference>
<dbReference type="AlphaFoldDB" id="A0A8J4Y6Y6"/>
<protein>
    <submittedName>
        <fullName evidence="8">Homocysteine S-methyltransferase YbgG</fullName>
    </submittedName>
</protein>
<keyword evidence="1 6" id="KW-0489">Methyltransferase</keyword>
<dbReference type="GO" id="GO:0046872">
    <property type="term" value="F:metal ion binding"/>
    <property type="evidence" value="ECO:0007669"/>
    <property type="project" value="UniProtKB-KW"/>
</dbReference>
<feature type="binding site" evidence="6">
    <location>
        <position position="206"/>
    </location>
    <ligand>
        <name>Zn(2+)</name>
        <dbReference type="ChEBI" id="CHEBI:29105"/>
    </ligand>
</feature>
<dbReference type="InterPro" id="IPR003726">
    <property type="entry name" value="HCY_dom"/>
</dbReference>
<evidence type="ECO:0000256" key="1">
    <source>
        <dbReference type="ARBA" id="ARBA00022603"/>
    </source>
</evidence>
<accession>A0A8J4Y6Y6</accession>
<keyword evidence="3 6" id="KW-0479">Metal-binding</keyword>
<feature type="binding site" evidence="6">
    <location>
        <position position="135"/>
    </location>
    <ligand>
        <name>Zn(2+)</name>
        <dbReference type="ChEBI" id="CHEBI:29105"/>
    </ligand>
</feature>
<dbReference type="InterPro" id="IPR036589">
    <property type="entry name" value="HCY_dom_sf"/>
</dbReference>
<evidence type="ECO:0000256" key="2">
    <source>
        <dbReference type="ARBA" id="ARBA00022679"/>
    </source>
</evidence>
<dbReference type="PANTHER" id="PTHR46015">
    <property type="entry name" value="ZGC:172121"/>
    <property type="match status" value="1"/>
</dbReference>
<dbReference type="Gene3D" id="3.20.20.330">
    <property type="entry name" value="Homocysteine-binding-like domain"/>
    <property type="match status" value="1"/>
</dbReference>
<evidence type="ECO:0000259" key="7">
    <source>
        <dbReference type="PROSITE" id="PS50970"/>
    </source>
</evidence>
<name>A0A8J4Y6Y6_CHIOP</name>
<dbReference type="GO" id="GO:0033528">
    <property type="term" value="P:S-methylmethionine cycle"/>
    <property type="evidence" value="ECO:0007669"/>
    <property type="project" value="TreeGrafter"/>
</dbReference>
<dbReference type="GO" id="GO:0009086">
    <property type="term" value="P:methionine biosynthetic process"/>
    <property type="evidence" value="ECO:0007669"/>
    <property type="project" value="TreeGrafter"/>
</dbReference>
<evidence type="ECO:0000256" key="6">
    <source>
        <dbReference type="PROSITE-ProRule" id="PRU00333"/>
    </source>
</evidence>
<comment type="cofactor">
    <cofactor evidence="6">
        <name>Zn(2+)</name>
        <dbReference type="ChEBI" id="CHEBI:29105"/>
    </cofactor>
</comment>
<comment type="caution">
    <text evidence="8">The sequence shown here is derived from an EMBL/GenBank/DDBJ whole genome shotgun (WGS) entry which is preliminary data.</text>
</comment>
<evidence type="ECO:0000256" key="4">
    <source>
        <dbReference type="ARBA" id="ARBA00022833"/>
    </source>
</evidence>
<dbReference type="PANTHER" id="PTHR46015:SF1">
    <property type="entry name" value="HOMOCYSTEINE S-METHYLTRANSFERASE-LIKE ISOFORM 1"/>
    <property type="match status" value="1"/>
</dbReference>
<dbReference type="GO" id="GO:0008898">
    <property type="term" value="F:S-adenosylmethionine-homocysteine S-methyltransferase activity"/>
    <property type="evidence" value="ECO:0007669"/>
    <property type="project" value="TreeGrafter"/>
</dbReference>
<feature type="binding site" evidence="6">
    <location>
        <position position="205"/>
    </location>
    <ligand>
        <name>Zn(2+)</name>
        <dbReference type="ChEBI" id="CHEBI:29105"/>
    </ligand>
</feature>
<dbReference type="Proteomes" id="UP000770661">
    <property type="component" value="Unassembled WGS sequence"/>
</dbReference>
<organism evidence="8 9">
    <name type="scientific">Chionoecetes opilio</name>
    <name type="common">Atlantic snow crab</name>
    <name type="synonym">Cancer opilio</name>
    <dbReference type="NCBI Taxonomy" id="41210"/>
    <lineage>
        <taxon>Eukaryota</taxon>
        <taxon>Metazoa</taxon>
        <taxon>Ecdysozoa</taxon>
        <taxon>Arthropoda</taxon>
        <taxon>Crustacea</taxon>
        <taxon>Multicrustacea</taxon>
        <taxon>Malacostraca</taxon>
        <taxon>Eumalacostraca</taxon>
        <taxon>Eucarida</taxon>
        <taxon>Decapoda</taxon>
        <taxon>Pleocyemata</taxon>
        <taxon>Brachyura</taxon>
        <taxon>Eubrachyura</taxon>
        <taxon>Majoidea</taxon>
        <taxon>Majidae</taxon>
        <taxon>Chionoecetes</taxon>
    </lineage>
</organism>
<sequence>MFETLFDLADGPPLAMGGIQSGQGHSRVSGPYGACQADGSEYSGLYVHKITREELKSWHRPRIEALVSANIDLLALETLPALSEALALVEVMREFPADAKHTSHGDLFSEAVKQCCDKAGGGRGGGQLIGVGVNCTPPQHIAPLLLAAHSTLPPPHVLPRVVYPNKGEKWMPGIGWQEMEAGGSWPYLGDVGTWGSLGARLLGGCCRLGPGDIKKLAGC</sequence>